<feature type="region of interest" description="Disordered" evidence="1">
    <location>
        <begin position="80"/>
        <end position="335"/>
    </location>
</feature>
<name>A0A1X7TAQ8_AMPQE</name>
<feature type="transmembrane region" description="Helical" evidence="2">
    <location>
        <begin position="6"/>
        <end position="28"/>
    </location>
</feature>
<keyword evidence="4" id="KW-1185">Reference proteome</keyword>
<dbReference type="EnsemblMetazoa" id="XM_020005044.1">
    <property type="protein sequence ID" value="XP_019860603.1"/>
    <property type="gene ID" value="LOC109588941"/>
</dbReference>
<feature type="region of interest" description="Disordered" evidence="1">
    <location>
        <begin position="372"/>
        <end position="416"/>
    </location>
</feature>
<reference evidence="3" key="2">
    <citation type="submission" date="2017-05" db="UniProtKB">
        <authorList>
            <consortium name="EnsemblMetazoa"/>
        </authorList>
    </citation>
    <scope>IDENTIFICATION</scope>
</reference>
<evidence type="ECO:0000313" key="3">
    <source>
        <dbReference type="EnsemblMetazoa" id="Aqu2.1.11522_001"/>
    </source>
</evidence>
<evidence type="ECO:0000256" key="2">
    <source>
        <dbReference type="SAM" id="Phobius"/>
    </source>
</evidence>
<feature type="compositionally biased region" description="Acidic residues" evidence="1">
    <location>
        <begin position="381"/>
        <end position="391"/>
    </location>
</feature>
<keyword evidence="2" id="KW-1133">Transmembrane helix</keyword>
<feature type="compositionally biased region" description="Basic and acidic residues" evidence="1">
    <location>
        <begin position="191"/>
        <end position="203"/>
    </location>
</feature>
<dbReference type="Proteomes" id="UP000007879">
    <property type="component" value="Unassembled WGS sequence"/>
</dbReference>
<accession>A0A1X7TAQ8</accession>
<organism evidence="3">
    <name type="scientific">Amphimedon queenslandica</name>
    <name type="common">Sponge</name>
    <dbReference type="NCBI Taxonomy" id="400682"/>
    <lineage>
        <taxon>Eukaryota</taxon>
        <taxon>Metazoa</taxon>
        <taxon>Porifera</taxon>
        <taxon>Demospongiae</taxon>
        <taxon>Heteroscleromorpha</taxon>
        <taxon>Haplosclerida</taxon>
        <taxon>Niphatidae</taxon>
        <taxon>Amphimedon</taxon>
    </lineage>
</organism>
<reference evidence="4" key="1">
    <citation type="journal article" date="2010" name="Nature">
        <title>The Amphimedon queenslandica genome and the evolution of animal complexity.</title>
        <authorList>
            <person name="Srivastava M."/>
            <person name="Simakov O."/>
            <person name="Chapman J."/>
            <person name="Fahey B."/>
            <person name="Gauthier M.E."/>
            <person name="Mitros T."/>
            <person name="Richards G.S."/>
            <person name="Conaco C."/>
            <person name="Dacre M."/>
            <person name="Hellsten U."/>
            <person name="Larroux C."/>
            <person name="Putnam N.H."/>
            <person name="Stanke M."/>
            <person name="Adamska M."/>
            <person name="Darling A."/>
            <person name="Degnan S.M."/>
            <person name="Oakley T.H."/>
            <person name="Plachetzki D.C."/>
            <person name="Zhai Y."/>
            <person name="Adamski M."/>
            <person name="Calcino A."/>
            <person name="Cummins S.F."/>
            <person name="Goodstein D.M."/>
            <person name="Harris C."/>
            <person name="Jackson D.J."/>
            <person name="Leys S.P."/>
            <person name="Shu S."/>
            <person name="Woodcroft B.J."/>
            <person name="Vervoort M."/>
            <person name="Kosik K.S."/>
            <person name="Manning G."/>
            <person name="Degnan B.M."/>
            <person name="Rokhsar D.S."/>
        </authorList>
    </citation>
    <scope>NUCLEOTIDE SEQUENCE [LARGE SCALE GENOMIC DNA]</scope>
</reference>
<keyword evidence="2" id="KW-0472">Membrane</keyword>
<feature type="compositionally biased region" description="Basic residues" evidence="1">
    <location>
        <begin position="204"/>
        <end position="214"/>
    </location>
</feature>
<evidence type="ECO:0000313" key="4">
    <source>
        <dbReference type="Proteomes" id="UP000007879"/>
    </source>
</evidence>
<feature type="compositionally biased region" description="Polar residues" evidence="1">
    <location>
        <begin position="295"/>
        <end position="306"/>
    </location>
</feature>
<proteinExistence type="predicted"/>
<evidence type="ECO:0000256" key="1">
    <source>
        <dbReference type="SAM" id="MobiDB-lite"/>
    </source>
</evidence>
<feature type="compositionally biased region" description="Basic and acidic residues" evidence="1">
    <location>
        <begin position="243"/>
        <end position="257"/>
    </location>
</feature>
<feature type="compositionally biased region" description="Polar residues" evidence="1">
    <location>
        <begin position="114"/>
        <end position="129"/>
    </location>
</feature>
<feature type="compositionally biased region" description="Pro residues" evidence="1">
    <location>
        <begin position="165"/>
        <end position="180"/>
    </location>
</feature>
<feature type="compositionally biased region" description="Low complexity" evidence="1">
    <location>
        <begin position="181"/>
        <end position="190"/>
    </location>
</feature>
<dbReference type="AlphaFoldDB" id="A0A1X7TAQ8"/>
<dbReference type="EnsemblMetazoa" id="Aqu2.1.11522_001">
    <property type="protein sequence ID" value="Aqu2.1.11522_001"/>
    <property type="gene ID" value="Aqu2.1.11522"/>
</dbReference>
<feature type="compositionally biased region" description="Basic and acidic residues" evidence="1">
    <location>
        <begin position="138"/>
        <end position="149"/>
    </location>
</feature>
<protein>
    <submittedName>
        <fullName evidence="3">Uncharacterized protein</fullName>
    </submittedName>
</protein>
<dbReference type="KEGG" id="aqu:109588941"/>
<keyword evidence="2" id="KW-0812">Transmembrane</keyword>
<feature type="compositionally biased region" description="Pro residues" evidence="1">
    <location>
        <begin position="326"/>
        <end position="335"/>
    </location>
</feature>
<sequence>MEVAVALVILALIIFLLLLIILGFWVILPVDQIKEFLATIINDAHSTYKLGIASKQQPSSTHDKVATHSLYYRSLKHQYKNESNDTGTDDTDTETITNRTVTPYDINSKEIPDNKSSFESSSLDVINNDKNTKRISVRKNETKDCDKSPPIDTSFKWPSMLSSLPSPPPSPTLSAPPPPISTTNGIITTSSDEKTEICSETKLKSKKKKRKRNRSTSQPQSLPTEQRQKKPSVDRPYSSLKPQHPDRQKYSSDKPERPVLPGANVKIVPREARGAISQPQPSLSCPLPPAITVPSGGNRSSHSMVSPPSLPVLHHGRMSLESSYSGPPPVQPPAVPPVVVVRDEAVHGASNEEGGAVSQFDLVKFEHENMRAIDNERDINDDNDDDDDDDDARAASSLQLPELVTEHVPVQSSADAPPLIDNAWEAQQPIDVNMEPPTDEMVITPLVLHFPQTLQDEAELVLPDLESFKEPQSFIDSGDDIN</sequence>
<gene>
    <name evidence="3" type="primary">109588941</name>
</gene>
<dbReference type="InParanoid" id="A0A1X7TAQ8"/>